<dbReference type="EMBL" id="CT868074">
    <property type="protein sequence ID" value="CAK69965.1"/>
    <property type="molecule type" value="Genomic_DNA"/>
</dbReference>
<gene>
    <name evidence="5" type="ORF">GSPATT00007405001</name>
</gene>
<evidence type="ECO:0000313" key="6">
    <source>
        <dbReference type="Proteomes" id="UP000000600"/>
    </source>
</evidence>
<dbReference type="Proteomes" id="UP000000600">
    <property type="component" value="Unassembled WGS sequence"/>
</dbReference>
<keyword evidence="6" id="KW-1185">Reference proteome</keyword>
<dbReference type="FunCoup" id="A0CGP8">
    <property type="interactions" value="1272"/>
</dbReference>
<dbReference type="GO" id="GO:0006412">
    <property type="term" value="P:translation"/>
    <property type="evidence" value="ECO:0007669"/>
    <property type="project" value="InterPro"/>
</dbReference>
<proteinExistence type="inferred from homology"/>
<evidence type="ECO:0000313" key="5">
    <source>
        <dbReference type="EMBL" id="CAK69965.1"/>
    </source>
</evidence>
<keyword evidence="3 4" id="KW-0687">Ribonucleoprotein</keyword>
<dbReference type="OMA" id="HIVFITQ"/>
<dbReference type="InterPro" id="IPR000554">
    <property type="entry name" value="Ribosomal_eS7"/>
</dbReference>
<dbReference type="eggNOG" id="KOG3320">
    <property type="taxonomic scope" value="Eukaryota"/>
</dbReference>
<dbReference type="PANTHER" id="PTHR11278:SF0">
    <property type="entry name" value="SMALL RIBOSOMAL SUBUNIT PROTEIN ES7"/>
    <property type="match status" value="1"/>
</dbReference>
<dbReference type="STRING" id="5888.A0CGP8"/>
<dbReference type="PANTHER" id="PTHR11278">
    <property type="entry name" value="40S RIBOSOMAL PROTEIN S7"/>
    <property type="match status" value="1"/>
</dbReference>
<dbReference type="InParanoid" id="A0CGP8"/>
<evidence type="ECO:0000256" key="3">
    <source>
        <dbReference type="ARBA" id="ARBA00023274"/>
    </source>
</evidence>
<evidence type="ECO:0000256" key="1">
    <source>
        <dbReference type="ARBA" id="ARBA00007820"/>
    </source>
</evidence>
<dbReference type="GO" id="GO:0003735">
    <property type="term" value="F:structural constituent of ribosome"/>
    <property type="evidence" value="ECO:0007669"/>
    <property type="project" value="InterPro"/>
</dbReference>
<dbReference type="GO" id="GO:0006364">
    <property type="term" value="P:rRNA processing"/>
    <property type="evidence" value="ECO:0000318"/>
    <property type="project" value="GO_Central"/>
</dbReference>
<name>A0CGP8_PARTE</name>
<evidence type="ECO:0000256" key="4">
    <source>
        <dbReference type="RuleBase" id="RU364105"/>
    </source>
</evidence>
<dbReference type="GO" id="GO:0022627">
    <property type="term" value="C:cytosolic small ribosomal subunit"/>
    <property type="evidence" value="ECO:0000318"/>
    <property type="project" value="GO_Central"/>
</dbReference>
<dbReference type="GO" id="GO:0032040">
    <property type="term" value="C:small-subunit processome"/>
    <property type="evidence" value="ECO:0000318"/>
    <property type="project" value="GO_Central"/>
</dbReference>
<protein>
    <recommendedName>
        <fullName evidence="4">40S ribosomal protein S7</fullName>
    </recommendedName>
</protein>
<comment type="similarity">
    <text evidence="1 4">Belongs to the eukaryotic ribosomal protein eS7 family.</text>
</comment>
<dbReference type="RefSeq" id="XP_001437362.1">
    <property type="nucleotide sequence ID" value="XM_001437325.2"/>
</dbReference>
<dbReference type="GO" id="GO:0042274">
    <property type="term" value="P:ribosomal small subunit biogenesis"/>
    <property type="evidence" value="ECO:0000318"/>
    <property type="project" value="GO_Central"/>
</dbReference>
<evidence type="ECO:0000256" key="2">
    <source>
        <dbReference type="ARBA" id="ARBA00022980"/>
    </source>
</evidence>
<dbReference type="GeneID" id="5023147"/>
<organism evidence="5 6">
    <name type="scientific">Paramecium tetraurelia</name>
    <dbReference type="NCBI Taxonomy" id="5888"/>
    <lineage>
        <taxon>Eukaryota</taxon>
        <taxon>Sar</taxon>
        <taxon>Alveolata</taxon>
        <taxon>Ciliophora</taxon>
        <taxon>Intramacronucleata</taxon>
        <taxon>Oligohymenophorea</taxon>
        <taxon>Peniculida</taxon>
        <taxon>Parameciidae</taxon>
        <taxon>Paramecium</taxon>
    </lineage>
</organism>
<sequence length="265" mass="31094">MRIHKQCFQPYHFIDFKLQLNIAFTNMISSMNLCFPRSKARDLVHQQKELNQVYFKIQIKNQISLIRMAANKFWKKKELSSLEQQVGSALTQIETTITEVKNLKVSSVVDYTAKINAKKQVYLVLIPYPCLSIYNRISSKLLPELEKRVKATILVAAKRTIESKWVKSHRSQTRPNSRTLTSVYDGLLEDLISPSVILGRRTRVRVDGTKFYRIFLDESDQKELEHRLDAIKDVYKVLTTRDLEFEFRRDDTFYQKRGAKKVAKK</sequence>
<reference evidence="5 6" key="1">
    <citation type="journal article" date="2006" name="Nature">
        <title>Global trends of whole-genome duplications revealed by the ciliate Paramecium tetraurelia.</title>
        <authorList>
            <consortium name="Genoscope"/>
            <person name="Aury J.-M."/>
            <person name="Jaillon O."/>
            <person name="Duret L."/>
            <person name="Noel B."/>
            <person name="Jubin C."/>
            <person name="Porcel B.M."/>
            <person name="Segurens B."/>
            <person name="Daubin V."/>
            <person name="Anthouard V."/>
            <person name="Aiach N."/>
            <person name="Arnaiz O."/>
            <person name="Billaut A."/>
            <person name="Beisson J."/>
            <person name="Blanc I."/>
            <person name="Bouhouche K."/>
            <person name="Camara F."/>
            <person name="Duharcourt S."/>
            <person name="Guigo R."/>
            <person name="Gogendeau D."/>
            <person name="Katinka M."/>
            <person name="Keller A.-M."/>
            <person name="Kissmehl R."/>
            <person name="Klotz C."/>
            <person name="Koll F."/>
            <person name="Le Moue A."/>
            <person name="Lepere C."/>
            <person name="Malinsky S."/>
            <person name="Nowacki M."/>
            <person name="Nowak J.K."/>
            <person name="Plattner H."/>
            <person name="Poulain J."/>
            <person name="Ruiz F."/>
            <person name="Serrano V."/>
            <person name="Zagulski M."/>
            <person name="Dessen P."/>
            <person name="Betermier M."/>
            <person name="Weissenbach J."/>
            <person name="Scarpelli C."/>
            <person name="Schachter V."/>
            <person name="Sperling L."/>
            <person name="Meyer E."/>
            <person name="Cohen J."/>
            <person name="Wincker P."/>
        </authorList>
    </citation>
    <scope>NUCLEOTIDE SEQUENCE [LARGE SCALE GENOMIC DNA]</scope>
    <source>
        <strain evidence="5 6">Stock d4-2</strain>
    </source>
</reference>
<dbReference type="Pfam" id="PF01251">
    <property type="entry name" value="Ribosomal_S7e"/>
    <property type="match status" value="1"/>
</dbReference>
<dbReference type="HOGENOM" id="CLU_088621_0_0_1"/>
<dbReference type="AlphaFoldDB" id="A0CGP8"/>
<accession>A0CGP8</accession>
<dbReference type="OrthoDB" id="1724687at2759"/>
<keyword evidence="2 4" id="KW-0689">Ribosomal protein</keyword>
<dbReference type="KEGG" id="ptm:GSPATT00007405001"/>